<dbReference type="Pfam" id="PF00072">
    <property type="entry name" value="Response_reg"/>
    <property type="match status" value="1"/>
</dbReference>
<dbReference type="PANTHER" id="PTHR45339:SF5">
    <property type="entry name" value="HISTIDINE KINASE"/>
    <property type="match status" value="1"/>
</dbReference>
<name>A0A286GBE0_9BACT</name>
<dbReference type="SUPFAM" id="SSF52172">
    <property type="entry name" value="CheY-like"/>
    <property type="match status" value="1"/>
</dbReference>
<feature type="modified residue" description="4-aspartylphosphate" evidence="2">
    <location>
        <position position="68"/>
    </location>
</feature>
<evidence type="ECO:0000313" key="4">
    <source>
        <dbReference type="EMBL" id="SOD92845.1"/>
    </source>
</evidence>
<sequence>MPDSQRTGQLKGKPLSGICILLVEDYPLNVLFARRLLEGWGGSVDVAGNGQDALNILDPAKHKLVLMDLQMPVMDGYESARRMRERGETIPIIALTADTNLAIDQHIQDYGLNGVLTKPLQSEPLLKIILALT</sequence>
<evidence type="ECO:0000256" key="2">
    <source>
        <dbReference type="PROSITE-ProRule" id="PRU00169"/>
    </source>
</evidence>
<organism evidence="4 5">
    <name type="scientific">Spirosoma fluviale</name>
    <dbReference type="NCBI Taxonomy" id="1597977"/>
    <lineage>
        <taxon>Bacteria</taxon>
        <taxon>Pseudomonadati</taxon>
        <taxon>Bacteroidota</taxon>
        <taxon>Cytophagia</taxon>
        <taxon>Cytophagales</taxon>
        <taxon>Cytophagaceae</taxon>
        <taxon>Spirosoma</taxon>
    </lineage>
</organism>
<dbReference type="PANTHER" id="PTHR45339">
    <property type="entry name" value="HYBRID SIGNAL TRANSDUCTION HISTIDINE KINASE J"/>
    <property type="match status" value="1"/>
</dbReference>
<gene>
    <name evidence="4" type="ORF">SAMN06269250_4222</name>
</gene>
<dbReference type="CDD" id="cd17546">
    <property type="entry name" value="REC_hyHK_CKI1_RcsC-like"/>
    <property type="match status" value="1"/>
</dbReference>
<dbReference type="InterPro" id="IPR001789">
    <property type="entry name" value="Sig_transdc_resp-reg_receiver"/>
</dbReference>
<accession>A0A286GBE0</accession>
<dbReference type="EMBL" id="OCNH01000003">
    <property type="protein sequence ID" value="SOD92845.1"/>
    <property type="molecule type" value="Genomic_DNA"/>
</dbReference>
<protein>
    <submittedName>
        <fullName evidence="4">CheY chemotaxis protein or a CheY-like REC (Receiver) domain</fullName>
    </submittedName>
</protein>
<reference evidence="5" key="1">
    <citation type="submission" date="2017-09" db="EMBL/GenBank/DDBJ databases">
        <authorList>
            <person name="Varghese N."/>
            <person name="Submissions S."/>
        </authorList>
    </citation>
    <scope>NUCLEOTIDE SEQUENCE [LARGE SCALE GENOMIC DNA]</scope>
    <source>
        <strain evidence="5">DSM 29961</strain>
    </source>
</reference>
<dbReference type="Proteomes" id="UP000219452">
    <property type="component" value="Unassembled WGS sequence"/>
</dbReference>
<dbReference type="InterPro" id="IPR011006">
    <property type="entry name" value="CheY-like_superfamily"/>
</dbReference>
<proteinExistence type="predicted"/>
<feature type="domain" description="Response regulatory" evidence="3">
    <location>
        <begin position="19"/>
        <end position="133"/>
    </location>
</feature>
<dbReference type="Gene3D" id="3.40.50.2300">
    <property type="match status" value="1"/>
</dbReference>
<dbReference type="SMART" id="SM00448">
    <property type="entry name" value="REC"/>
    <property type="match status" value="1"/>
</dbReference>
<keyword evidence="5" id="KW-1185">Reference proteome</keyword>
<dbReference type="PROSITE" id="PS50110">
    <property type="entry name" value="RESPONSE_REGULATORY"/>
    <property type="match status" value="1"/>
</dbReference>
<dbReference type="AlphaFoldDB" id="A0A286GBE0"/>
<keyword evidence="1 2" id="KW-0597">Phosphoprotein</keyword>
<evidence type="ECO:0000313" key="5">
    <source>
        <dbReference type="Proteomes" id="UP000219452"/>
    </source>
</evidence>
<evidence type="ECO:0000256" key="1">
    <source>
        <dbReference type="ARBA" id="ARBA00022553"/>
    </source>
</evidence>
<dbReference type="GO" id="GO:0000160">
    <property type="term" value="P:phosphorelay signal transduction system"/>
    <property type="evidence" value="ECO:0007669"/>
    <property type="project" value="InterPro"/>
</dbReference>
<evidence type="ECO:0000259" key="3">
    <source>
        <dbReference type="PROSITE" id="PS50110"/>
    </source>
</evidence>